<dbReference type="OrthoDB" id="9814407at2"/>
<dbReference type="PANTHER" id="PTHR37828:SF1">
    <property type="entry name" value="YCII-RELATED DOMAIN-CONTAINING PROTEIN"/>
    <property type="match status" value="1"/>
</dbReference>
<dbReference type="EMBL" id="RQGC01000013">
    <property type="protein sequence ID" value="TGL38324.1"/>
    <property type="molecule type" value="Genomic_DNA"/>
</dbReference>
<dbReference type="Proteomes" id="UP000297946">
    <property type="component" value="Unassembled WGS sequence"/>
</dbReference>
<reference evidence="3 6" key="2">
    <citation type="journal article" date="2019" name="PLoS Negl. Trop. Dis.">
        <title>Revisiting the worldwide diversity of Leptospira species in the environment.</title>
        <authorList>
            <person name="Vincent A.T."/>
            <person name="Schiettekatte O."/>
            <person name="Bourhy P."/>
            <person name="Veyrier F.J."/>
            <person name="Picardeau M."/>
        </authorList>
    </citation>
    <scope>NUCLEOTIDE SEQUENCE [LARGE SCALE GENOMIC DNA]</scope>
    <source>
        <strain evidence="4">201702690</strain>
        <strain evidence="3 6">SSW18</strain>
    </source>
</reference>
<evidence type="ECO:0000313" key="3">
    <source>
        <dbReference type="EMBL" id="TGK05188.1"/>
    </source>
</evidence>
<evidence type="ECO:0000313" key="6">
    <source>
        <dbReference type="Proteomes" id="UP000297946"/>
    </source>
</evidence>
<feature type="domain" description="YCII-related" evidence="2">
    <location>
        <begin position="3"/>
        <end position="83"/>
    </location>
</feature>
<evidence type="ECO:0000256" key="1">
    <source>
        <dbReference type="ARBA" id="ARBA00007689"/>
    </source>
</evidence>
<dbReference type="InterPro" id="IPR011008">
    <property type="entry name" value="Dimeric_a/b-barrel"/>
</dbReference>
<organism evidence="3 6">
    <name type="scientific">Leptospira langatensis</name>
    <dbReference type="NCBI Taxonomy" id="2484983"/>
    <lineage>
        <taxon>Bacteria</taxon>
        <taxon>Pseudomonadati</taxon>
        <taxon>Spirochaetota</taxon>
        <taxon>Spirochaetia</taxon>
        <taxon>Leptospirales</taxon>
        <taxon>Leptospiraceae</taxon>
        <taxon>Leptospira</taxon>
    </lineage>
</organism>
<proteinExistence type="inferred from homology"/>
<evidence type="ECO:0000259" key="2">
    <source>
        <dbReference type="Pfam" id="PF03795"/>
    </source>
</evidence>
<dbReference type="PANTHER" id="PTHR37828">
    <property type="entry name" value="GSR2449 PROTEIN"/>
    <property type="match status" value="1"/>
</dbReference>
<dbReference type="SUPFAM" id="SSF54909">
    <property type="entry name" value="Dimeric alpha+beta barrel"/>
    <property type="match status" value="1"/>
</dbReference>
<comment type="caution">
    <text evidence="3">The sequence shown here is derived from an EMBL/GenBank/DDBJ whole genome shotgun (WGS) entry which is preliminary data.</text>
</comment>
<dbReference type="AlphaFoldDB" id="A0A5F1ZMX1"/>
<dbReference type="Pfam" id="PF03795">
    <property type="entry name" value="YCII"/>
    <property type="match status" value="1"/>
</dbReference>
<evidence type="ECO:0000313" key="5">
    <source>
        <dbReference type="Proteomes" id="UP000297273"/>
    </source>
</evidence>
<keyword evidence="5" id="KW-1185">Reference proteome</keyword>
<sequence>MKFFLIEIEYVAPIEKIDEVTPAHREFLQVQYDIGVLLLSGPKVPRIGGMIIAKSSSQEELLDMMKDDPFLKQNCVKYNYKEFVPAKYQVFLKDWLSHSFEKTI</sequence>
<dbReference type="EMBL" id="RQER01000001">
    <property type="protein sequence ID" value="TGK05188.1"/>
    <property type="molecule type" value="Genomic_DNA"/>
</dbReference>
<dbReference type="Proteomes" id="UP000297273">
    <property type="component" value="Unassembled WGS sequence"/>
</dbReference>
<name>A0A5F1ZMX1_9LEPT</name>
<reference evidence="4" key="1">
    <citation type="submission" date="2018-10" db="EMBL/GenBank/DDBJ databases">
        <authorList>
            <person name="Vincent A.T."/>
            <person name="Schiettekatte O."/>
            <person name="Bourhy P."/>
            <person name="Veyrier F.J."/>
            <person name="Picardeau M."/>
        </authorList>
    </citation>
    <scope>NUCLEOTIDE SEQUENCE</scope>
    <source>
        <strain evidence="4">201702690</strain>
    </source>
</reference>
<gene>
    <name evidence="3" type="ORF">EHO57_00455</name>
    <name evidence="4" type="ORF">EHQ53_16210</name>
</gene>
<comment type="similarity">
    <text evidence="1">Belongs to the YciI family.</text>
</comment>
<dbReference type="RefSeq" id="WP_135646823.1">
    <property type="nucleotide sequence ID" value="NZ_RQER01000001.1"/>
</dbReference>
<accession>A0A5F1ZMX1</accession>
<protein>
    <recommendedName>
        <fullName evidence="2">YCII-related domain-containing protein</fullName>
    </recommendedName>
</protein>
<evidence type="ECO:0000313" key="4">
    <source>
        <dbReference type="EMBL" id="TGL38324.1"/>
    </source>
</evidence>
<dbReference type="InterPro" id="IPR005545">
    <property type="entry name" value="YCII"/>
</dbReference>
<dbReference type="Gene3D" id="3.30.70.1060">
    <property type="entry name" value="Dimeric alpha+beta barrel"/>
    <property type="match status" value="1"/>
</dbReference>